<evidence type="ECO:0000256" key="2">
    <source>
        <dbReference type="ARBA" id="ARBA00013064"/>
    </source>
</evidence>
<sequence length="259" mass="29750">MIDIHCHILPGVDDGSKDLEESLEMAKIAHSEGIKKIINTSHYHPSFEYETGEVVLEKLNSFNKLLKEKNIDLEVIVGNELYYTPDIIEEIEHLDFNTMGNSKHILIEFPPLNVPQNLADIVYEIKLKGYTPILAHVERYARIEDNPNLIYDCIKEGALIQINASSIIGKNGKETKNLCTLLLDHSMVHLVGSDAHSATRRRPLMRESYDYIRSNYGKDYADDLFSRNANSIIENEELEIPNPEKYIEKKGFFTKLFKR</sequence>
<evidence type="ECO:0000256" key="3">
    <source>
        <dbReference type="ARBA" id="ARBA00022801"/>
    </source>
</evidence>
<dbReference type="PIRSF" id="PIRSF016557">
    <property type="entry name" value="Caps_synth_CpsB"/>
    <property type="match status" value="1"/>
</dbReference>
<dbReference type="EMBL" id="NOJY02000006">
    <property type="protein sequence ID" value="RDY28550.1"/>
    <property type="molecule type" value="Genomic_DNA"/>
</dbReference>
<dbReference type="InterPro" id="IPR016667">
    <property type="entry name" value="Caps_polysacc_synth_CpsB/CapC"/>
</dbReference>
<evidence type="ECO:0000256" key="5">
    <source>
        <dbReference type="ARBA" id="ARBA00051722"/>
    </source>
</evidence>
<dbReference type="Gene3D" id="3.20.20.140">
    <property type="entry name" value="Metal-dependent hydrolases"/>
    <property type="match status" value="1"/>
</dbReference>
<dbReference type="SUPFAM" id="SSF89550">
    <property type="entry name" value="PHP domain-like"/>
    <property type="match status" value="1"/>
</dbReference>
<name>A0A371J6Z5_9FIRM</name>
<dbReference type="RefSeq" id="WP_094366322.1">
    <property type="nucleotide sequence ID" value="NZ_NOJY02000006.1"/>
</dbReference>
<proteinExistence type="inferred from homology"/>
<evidence type="ECO:0000313" key="7">
    <source>
        <dbReference type="Proteomes" id="UP000215694"/>
    </source>
</evidence>
<dbReference type="OrthoDB" id="9788539at2"/>
<comment type="caution">
    <text evidence="6">The sequence shown here is derived from an EMBL/GenBank/DDBJ whole genome shotgun (WGS) entry which is preliminary data.</text>
</comment>
<dbReference type="InterPro" id="IPR016195">
    <property type="entry name" value="Pol/histidinol_Pase-like"/>
</dbReference>
<dbReference type="AlphaFoldDB" id="A0A371J6Z5"/>
<dbReference type="PANTHER" id="PTHR39181:SF1">
    <property type="entry name" value="TYROSINE-PROTEIN PHOSPHATASE YWQE"/>
    <property type="match status" value="1"/>
</dbReference>
<dbReference type="GO" id="GO:0030145">
    <property type="term" value="F:manganese ion binding"/>
    <property type="evidence" value="ECO:0007669"/>
    <property type="project" value="InterPro"/>
</dbReference>
<protein>
    <recommendedName>
        <fullName evidence="2">protein-tyrosine-phosphatase</fullName>
        <ecNumber evidence="2">3.1.3.48</ecNumber>
    </recommendedName>
</protein>
<dbReference type="Pfam" id="PF19567">
    <property type="entry name" value="CpsB_CapC"/>
    <property type="match status" value="1"/>
</dbReference>
<evidence type="ECO:0000313" key="6">
    <source>
        <dbReference type="EMBL" id="RDY28550.1"/>
    </source>
</evidence>
<dbReference type="Proteomes" id="UP000215694">
    <property type="component" value="Unassembled WGS sequence"/>
</dbReference>
<keyword evidence="3" id="KW-0378">Hydrolase</keyword>
<comment type="catalytic activity">
    <reaction evidence="5">
        <text>O-phospho-L-tyrosyl-[protein] + H2O = L-tyrosyl-[protein] + phosphate</text>
        <dbReference type="Rhea" id="RHEA:10684"/>
        <dbReference type="Rhea" id="RHEA-COMP:10136"/>
        <dbReference type="Rhea" id="RHEA-COMP:20101"/>
        <dbReference type="ChEBI" id="CHEBI:15377"/>
        <dbReference type="ChEBI" id="CHEBI:43474"/>
        <dbReference type="ChEBI" id="CHEBI:46858"/>
        <dbReference type="ChEBI" id="CHEBI:61978"/>
        <dbReference type="EC" id="3.1.3.48"/>
    </reaction>
</comment>
<dbReference type="GO" id="GO:0004725">
    <property type="term" value="F:protein tyrosine phosphatase activity"/>
    <property type="evidence" value="ECO:0007669"/>
    <property type="project" value="UniProtKB-EC"/>
</dbReference>
<gene>
    <name evidence="6" type="ORF">CHL78_005020</name>
</gene>
<comment type="similarity">
    <text evidence="1">Belongs to the metallo-dependent hydrolases superfamily. CpsB/CapC family.</text>
</comment>
<dbReference type="EC" id="3.1.3.48" evidence="2"/>
<evidence type="ECO:0000256" key="1">
    <source>
        <dbReference type="ARBA" id="ARBA00005750"/>
    </source>
</evidence>
<dbReference type="PANTHER" id="PTHR39181">
    <property type="entry name" value="TYROSINE-PROTEIN PHOSPHATASE YWQE"/>
    <property type="match status" value="1"/>
</dbReference>
<accession>A0A371J6Z5</accession>
<keyword evidence="4" id="KW-0904">Protein phosphatase</keyword>
<keyword evidence="7" id="KW-1185">Reference proteome</keyword>
<organism evidence="6 7">
    <name type="scientific">Romboutsia weinsteinii</name>
    <dbReference type="NCBI Taxonomy" id="2020949"/>
    <lineage>
        <taxon>Bacteria</taxon>
        <taxon>Bacillati</taxon>
        <taxon>Bacillota</taxon>
        <taxon>Clostridia</taxon>
        <taxon>Peptostreptococcales</taxon>
        <taxon>Peptostreptococcaceae</taxon>
        <taxon>Romboutsia</taxon>
    </lineage>
</organism>
<evidence type="ECO:0000256" key="4">
    <source>
        <dbReference type="ARBA" id="ARBA00022912"/>
    </source>
</evidence>
<reference evidence="6 7" key="1">
    <citation type="journal article" date="2017" name="Genome Announc.">
        <title>Draft Genome Sequence of Romboutsia weinsteinii sp. nov. Strain CCRI-19649(T) Isolated from Surface Water.</title>
        <authorList>
            <person name="Maheux A.F."/>
            <person name="Boudreau D.K."/>
            <person name="Berube E."/>
            <person name="Boissinot M."/>
            <person name="Cantin P."/>
            <person name="Raymond F."/>
            <person name="Corbeil J."/>
            <person name="Omar R.F."/>
            <person name="Bergeron M.G."/>
        </authorList>
    </citation>
    <scope>NUCLEOTIDE SEQUENCE [LARGE SCALE GENOMIC DNA]</scope>
    <source>
        <strain evidence="6 7">CCRI-19649</strain>
    </source>
</reference>